<accession>A0A2T1GLT4</accession>
<keyword evidence="2" id="KW-1185">Reference proteome</keyword>
<sequence length="49" mass="5559">MKENRIWIQQNTTDIDLALELVEMGVPKSDIILGLHPPYKRPHTGYGVA</sequence>
<dbReference type="OrthoDB" id="467081at2"/>
<gene>
    <name evidence="1" type="ORF">C7B77_03210</name>
</gene>
<reference evidence="1 2" key="1">
    <citation type="submission" date="2018-03" db="EMBL/GenBank/DDBJ databases">
        <title>The ancient ancestry and fast evolution of plastids.</title>
        <authorList>
            <person name="Moore K.R."/>
            <person name="Magnabosco C."/>
            <person name="Momper L."/>
            <person name="Gold D.A."/>
            <person name="Bosak T."/>
            <person name="Fournier G.P."/>
        </authorList>
    </citation>
    <scope>NUCLEOTIDE SEQUENCE [LARGE SCALE GENOMIC DNA]</scope>
    <source>
        <strain evidence="1 2">CCALA 037</strain>
    </source>
</reference>
<dbReference type="Proteomes" id="UP000238937">
    <property type="component" value="Unassembled WGS sequence"/>
</dbReference>
<dbReference type="Gene3D" id="3.30.310.110">
    <property type="entry name" value="XisI-like"/>
    <property type="match status" value="1"/>
</dbReference>
<comment type="caution">
    <text evidence="1">The sequence shown here is derived from an EMBL/GenBank/DDBJ whole genome shotgun (WGS) entry which is preliminary data.</text>
</comment>
<dbReference type="AlphaFoldDB" id="A0A2T1GLT4"/>
<dbReference type="InterPro" id="IPR035943">
    <property type="entry name" value="XisI-like_sf"/>
</dbReference>
<protein>
    <submittedName>
        <fullName evidence="1">XisI protein</fullName>
    </submittedName>
</protein>
<dbReference type="EMBL" id="PVWO01000022">
    <property type="protein sequence ID" value="PSB58833.1"/>
    <property type="molecule type" value="Genomic_DNA"/>
</dbReference>
<proteinExistence type="predicted"/>
<evidence type="ECO:0000313" key="1">
    <source>
        <dbReference type="EMBL" id="PSB58833.1"/>
    </source>
</evidence>
<organism evidence="1 2">
    <name type="scientific">Chamaesiphon polymorphus CCALA 037</name>
    <dbReference type="NCBI Taxonomy" id="2107692"/>
    <lineage>
        <taxon>Bacteria</taxon>
        <taxon>Bacillati</taxon>
        <taxon>Cyanobacteriota</taxon>
        <taxon>Cyanophyceae</taxon>
        <taxon>Gomontiellales</taxon>
        <taxon>Chamaesiphonaceae</taxon>
        <taxon>Chamaesiphon</taxon>
    </lineage>
</organism>
<name>A0A2T1GLT4_9CYAN</name>
<evidence type="ECO:0000313" key="2">
    <source>
        <dbReference type="Proteomes" id="UP000238937"/>
    </source>
</evidence>
<dbReference type="SUPFAM" id="SSF143847">
    <property type="entry name" value="XisI-like"/>
    <property type="match status" value="1"/>
</dbReference>
<dbReference type="InterPro" id="IPR014968">
    <property type="entry name" value="XisI"/>
</dbReference>
<dbReference type="Pfam" id="PF08869">
    <property type="entry name" value="XisI"/>
    <property type="match status" value="1"/>
</dbReference>